<dbReference type="Proteomes" id="UP000444721">
    <property type="component" value="Unassembled WGS sequence"/>
</dbReference>
<keyword evidence="2" id="KW-0687">Ribonucleoprotein</keyword>
<dbReference type="AlphaFoldDB" id="A0A6A5CCP3"/>
<evidence type="ECO:0000313" key="4">
    <source>
        <dbReference type="EMBL" id="KAF0984334.1"/>
    </source>
</evidence>
<accession>A0A6A5CCP3</accession>
<evidence type="ECO:0000256" key="3">
    <source>
        <dbReference type="SAM" id="MobiDB-lite"/>
    </source>
</evidence>
<name>A0A6A5CCP3_NAEFO</name>
<dbReference type="VEuPathDB" id="AmoebaDB:NfTy_018030"/>
<reference evidence="4 5" key="1">
    <citation type="journal article" date="2019" name="Sci. Rep.">
        <title>Nanopore sequencing improves the draft genome of the human pathogenic amoeba Naegleria fowleri.</title>
        <authorList>
            <person name="Liechti N."/>
            <person name="Schurch N."/>
            <person name="Bruggmann R."/>
            <person name="Wittwer M."/>
        </authorList>
    </citation>
    <scope>NUCLEOTIDE SEQUENCE [LARGE SCALE GENOMIC DNA]</scope>
    <source>
        <strain evidence="4 5">ATCC 30894</strain>
    </source>
</reference>
<feature type="region of interest" description="Disordered" evidence="3">
    <location>
        <begin position="1"/>
        <end position="37"/>
    </location>
</feature>
<dbReference type="GO" id="GO:0006412">
    <property type="term" value="P:translation"/>
    <property type="evidence" value="ECO:0007669"/>
    <property type="project" value="InterPro"/>
</dbReference>
<dbReference type="RefSeq" id="XP_044569047.1">
    <property type="nucleotide sequence ID" value="XM_044711265.1"/>
</dbReference>
<dbReference type="PANTHER" id="PTHR12650:SF15">
    <property type="entry name" value="RIBOSOMAL PROTEIN S30, ISOFORM A"/>
    <property type="match status" value="1"/>
</dbReference>
<dbReference type="GO" id="GO:0022627">
    <property type="term" value="C:cytosolic small ribosomal subunit"/>
    <property type="evidence" value="ECO:0007669"/>
    <property type="project" value="TreeGrafter"/>
</dbReference>
<protein>
    <submittedName>
        <fullName evidence="4">Uncharacterized protein</fullName>
    </submittedName>
</protein>
<gene>
    <name evidence="4" type="ORF">FDP41_007511</name>
</gene>
<dbReference type="EMBL" id="VFQX01000003">
    <property type="protein sequence ID" value="KAF0984334.1"/>
    <property type="molecule type" value="Genomic_DNA"/>
</dbReference>
<organism evidence="4 5">
    <name type="scientific">Naegleria fowleri</name>
    <name type="common">Brain eating amoeba</name>
    <dbReference type="NCBI Taxonomy" id="5763"/>
    <lineage>
        <taxon>Eukaryota</taxon>
        <taxon>Discoba</taxon>
        <taxon>Heterolobosea</taxon>
        <taxon>Tetramitia</taxon>
        <taxon>Eutetramitia</taxon>
        <taxon>Vahlkampfiidae</taxon>
        <taxon>Naegleria</taxon>
    </lineage>
</organism>
<feature type="compositionally biased region" description="Basic residues" evidence="3">
    <location>
        <begin position="26"/>
        <end position="37"/>
    </location>
</feature>
<evidence type="ECO:0000256" key="2">
    <source>
        <dbReference type="ARBA" id="ARBA00023274"/>
    </source>
</evidence>
<sequence length="91" mass="10451">MGKVHGSLARAGKVRNQTPKVDKQPFKGKRKTGRSKKRFLYNKRYASLKKGTNPLRMKLNSIAMQQEIKAKKKARIEEIAQKKKEAGKKEK</sequence>
<dbReference type="GO" id="GO:0003735">
    <property type="term" value="F:structural constituent of ribosome"/>
    <property type="evidence" value="ECO:0007669"/>
    <property type="project" value="InterPro"/>
</dbReference>
<evidence type="ECO:0000313" key="5">
    <source>
        <dbReference type="Proteomes" id="UP000444721"/>
    </source>
</evidence>
<proteinExistence type="predicted"/>
<keyword evidence="1" id="KW-0689">Ribosomal protein</keyword>
<dbReference type="VEuPathDB" id="AmoebaDB:FDP41_007511"/>
<evidence type="ECO:0000256" key="1">
    <source>
        <dbReference type="ARBA" id="ARBA00022980"/>
    </source>
</evidence>
<keyword evidence="5" id="KW-1185">Reference proteome</keyword>
<dbReference type="InterPro" id="IPR006846">
    <property type="entry name" value="Ribosomal_eS30"/>
</dbReference>
<dbReference type="Pfam" id="PF04758">
    <property type="entry name" value="Ribosomal_S30"/>
    <property type="match status" value="1"/>
</dbReference>
<dbReference type="GeneID" id="68114729"/>
<comment type="caution">
    <text evidence="4">The sequence shown here is derived from an EMBL/GenBank/DDBJ whole genome shotgun (WGS) entry which is preliminary data.</text>
</comment>
<dbReference type="PANTHER" id="PTHR12650">
    <property type="entry name" value="40S RIBOSOMAL PROTEIN S30/UBIQUITIN-LIKE PROTEIN FUBI"/>
    <property type="match status" value="1"/>
</dbReference>